<organism evidence="1 2">
    <name type="scientific">Mycena rosella</name>
    <name type="common">Pink bonnet</name>
    <name type="synonym">Agaricus rosellus</name>
    <dbReference type="NCBI Taxonomy" id="1033263"/>
    <lineage>
        <taxon>Eukaryota</taxon>
        <taxon>Fungi</taxon>
        <taxon>Dikarya</taxon>
        <taxon>Basidiomycota</taxon>
        <taxon>Agaricomycotina</taxon>
        <taxon>Agaricomycetes</taxon>
        <taxon>Agaricomycetidae</taxon>
        <taxon>Agaricales</taxon>
        <taxon>Marasmiineae</taxon>
        <taxon>Mycenaceae</taxon>
        <taxon>Mycena</taxon>
    </lineage>
</organism>
<dbReference type="EMBL" id="JARKIE010000025">
    <property type="protein sequence ID" value="KAJ7698672.1"/>
    <property type="molecule type" value="Genomic_DNA"/>
</dbReference>
<gene>
    <name evidence="1" type="ORF">B0H17DRAFT_1129707</name>
</gene>
<comment type="caution">
    <text evidence="1">The sequence shown here is derived from an EMBL/GenBank/DDBJ whole genome shotgun (WGS) entry which is preliminary data.</text>
</comment>
<proteinExistence type="predicted"/>
<dbReference type="AlphaFoldDB" id="A0AAD7GN22"/>
<reference evidence="1" key="1">
    <citation type="submission" date="2023-03" db="EMBL/GenBank/DDBJ databases">
        <title>Massive genome expansion in bonnet fungi (Mycena s.s.) driven by repeated elements and novel gene families across ecological guilds.</title>
        <authorList>
            <consortium name="Lawrence Berkeley National Laboratory"/>
            <person name="Harder C.B."/>
            <person name="Miyauchi S."/>
            <person name="Viragh M."/>
            <person name="Kuo A."/>
            <person name="Thoen E."/>
            <person name="Andreopoulos B."/>
            <person name="Lu D."/>
            <person name="Skrede I."/>
            <person name="Drula E."/>
            <person name="Henrissat B."/>
            <person name="Morin E."/>
            <person name="Kohler A."/>
            <person name="Barry K."/>
            <person name="LaButti K."/>
            <person name="Morin E."/>
            <person name="Salamov A."/>
            <person name="Lipzen A."/>
            <person name="Mereny Z."/>
            <person name="Hegedus B."/>
            <person name="Baldrian P."/>
            <person name="Stursova M."/>
            <person name="Weitz H."/>
            <person name="Taylor A."/>
            <person name="Grigoriev I.V."/>
            <person name="Nagy L.G."/>
            <person name="Martin F."/>
            <person name="Kauserud H."/>
        </authorList>
    </citation>
    <scope>NUCLEOTIDE SEQUENCE</scope>
    <source>
        <strain evidence="1">CBHHK067</strain>
    </source>
</reference>
<keyword evidence="2" id="KW-1185">Reference proteome</keyword>
<sequence>MGSGQAAGGRAFRIWGEGFARALMGVSDPAICDLLIFSRGLDHTVWVTETGHVTLKGQGSYPQCSPEDTVPNDGVKEIDSDEEYKEWQQRSRHLESLSSMAWEKNFKGLNCPSLKALDLRQALKLLRTRFQGLEANTAYPLDSAALFAGFHGPRRSSCYRTIVPILNRLGAPQPCPASSRPVLRNEDFRRAGDCVPIDMVPSSSRQMDLQQGNNGTTDTEITAQCNLPPTLLSPALMLSSTSPSRSPVLIFFSSLEPTGDSGLSFQISL</sequence>
<evidence type="ECO:0000313" key="2">
    <source>
        <dbReference type="Proteomes" id="UP001221757"/>
    </source>
</evidence>
<accession>A0AAD7GN22</accession>
<protein>
    <submittedName>
        <fullName evidence="1">Uncharacterized protein</fullName>
    </submittedName>
</protein>
<name>A0AAD7GN22_MYCRO</name>
<dbReference type="Proteomes" id="UP001221757">
    <property type="component" value="Unassembled WGS sequence"/>
</dbReference>
<evidence type="ECO:0000313" key="1">
    <source>
        <dbReference type="EMBL" id="KAJ7698672.1"/>
    </source>
</evidence>